<feature type="binding site" evidence="4">
    <location>
        <position position="384"/>
    </location>
    <ligand>
        <name>Fe cation</name>
        <dbReference type="ChEBI" id="CHEBI:24875"/>
    </ligand>
</feature>
<feature type="binding site" evidence="4">
    <location>
        <position position="387"/>
    </location>
    <ligand>
        <name>Fe cation</name>
        <dbReference type="ChEBI" id="CHEBI:24875"/>
    </ligand>
</feature>
<evidence type="ECO:0000256" key="1">
    <source>
        <dbReference type="ARBA" id="ARBA00022723"/>
    </source>
</evidence>
<keyword evidence="3 4" id="KW-0802">TPR repeat</keyword>
<keyword evidence="7" id="KW-1185">Reference proteome</keyword>
<evidence type="ECO:0000256" key="4">
    <source>
        <dbReference type="HAMAP-Rule" id="MF_00994"/>
    </source>
</evidence>
<feature type="binding site" evidence="4">
    <location>
        <position position="373"/>
    </location>
    <ligand>
        <name>Fe cation</name>
        <dbReference type="ChEBI" id="CHEBI:24875"/>
    </ligand>
</feature>
<dbReference type="RefSeq" id="WP_407329822.1">
    <property type="nucleotide sequence ID" value="NZ_CP136865.1"/>
</dbReference>
<proteinExistence type="inferred from homology"/>
<dbReference type="SMART" id="SM00028">
    <property type="entry name" value="TPR"/>
    <property type="match status" value="4"/>
</dbReference>
<dbReference type="NCBIfam" id="NF008757">
    <property type="entry name" value="PRK11788.1-5"/>
    <property type="match status" value="1"/>
</dbReference>
<evidence type="ECO:0000256" key="3">
    <source>
        <dbReference type="ARBA" id="ARBA00022803"/>
    </source>
</evidence>
<dbReference type="InterPro" id="IPR051012">
    <property type="entry name" value="CellSynth/LPSAsmb/PSIAsmb"/>
</dbReference>
<dbReference type="HAMAP" id="MF_00994">
    <property type="entry name" value="LPS_assembly_LapB"/>
    <property type="match status" value="1"/>
</dbReference>
<organism evidence="6 7">
    <name type="scientific">Congregibacter brevis</name>
    <dbReference type="NCBI Taxonomy" id="3081201"/>
    <lineage>
        <taxon>Bacteria</taxon>
        <taxon>Pseudomonadati</taxon>
        <taxon>Pseudomonadota</taxon>
        <taxon>Gammaproteobacteria</taxon>
        <taxon>Cellvibrionales</taxon>
        <taxon>Halieaceae</taxon>
        <taxon>Congregibacter</taxon>
    </lineage>
</organism>
<feature type="topological domain" description="Cytoplasmic" evidence="4">
    <location>
        <begin position="22"/>
        <end position="402"/>
    </location>
</feature>
<dbReference type="Pfam" id="PF13432">
    <property type="entry name" value="TPR_16"/>
    <property type="match status" value="1"/>
</dbReference>
<reference evidence="6 7" key="1">
    <citation type="submission" date="2023-10" db="EMBL/GenBank/DDBJ databases">
        <title>Two novel species belonging to the OM43/NOR5 clade.</title>
        <authorList>
            <person name="Park M."/>
        </authorList>
    </citation>
    <scope>NUCLEOTIDE SEQUENCE [LARGE SCALE GENOMIC DNA]</scope>
    <source>
        <strain evidence="6 7">IMCC45268</strain>
    </source>
</reference>
<dbReference type="Gene3D" id="1.25.40.10">
    <property type="entry name" value="Tetratricopeptide repeat domain"/>
    <property type="match status" value="2"/>
</dbReference>
<accession>A0ABZ0IK74</accession>
<comment type="similarity">
    <text evidence="4">Belongs to the LapB family.</text>
</comment>
<comment type="function">
    <text evidence="4">Modulates cellular lipopolysaccharide (LPS) levels by regulating LpxC, which is involved in lipid A biosynthesis. May act by modulating the proteolytic activity of FtsH towards LpxC. May also coordinate assembly of proteins involved in LPS synthesis at the plasma membrane.</text>
</comment>
<feature type="binding site" evidence="4">
    <location>
        <position position="370"/>
    </location>
    <ligand>
        <name>Fe cation</name>
        <dbReference type="ChEBI" id="CHEBI:24875"/>
    </ligand>
</feature>
<sequence length="402" mass="44556">MNDALVFLLLFSAVACGWWLGRRSLKGAGSGLAGPPSQYYRGLNYLLDGRPDGAVDQFISALEVNSETLETHIALGNVLRRRGEVDRAIRIHQNLLARPNLPRSQMHIAHLELARDYISAGLLDRAETLLLDLVAESDEQRDISRLYLVEIYRSESEWQRAIDEAKALLPRRSLLGGEAQAPQLSGQAIPVQLAHFYCELAIEAADDGRIDDARALLQDALRSDPACARASLELGRFEGAAGNHRLAIEALTRVVEQHAEFLPEAIPALRDCYAALGEEEALSGYLRRCLDEHPSTPLMIAVADDIRRDEGNAAAHSFLAGRLAQAPSLRGLLRLIRIQQEESLSTPGDSLSMLGVLLDRLIEVRPAYRCDHCGFSARRLLWFCPGCKYWGTFRTIRTAETE</sequence>
<dbReference type="InterPro" id="IPR041166">
    <property type="entry name" value="Rubredoxin_2"/>
</dbReference>
<dbReference type="Proteomes" id="UP001626549">
    <property type="component" value="Chromosome"/>
</dbReference>
<dbReference type="Pfam" id="PF18073">
    <property type="entry name" value="Zn_ribbon_LapB"/>
    <property type="match status" value="1"/>
</dbReference>
<evidence type="ECO:0000259" key="5">
    <source>
        <dbReference type="Pfam" id="PF18073"/>
    </source>
</evidence>
<protein>
    <recommendedName>
        <fullName evidence="4">Lipopolysaccharide assembly protein B</fullName>
    </recommendedName>
</protein>
<dbReference type="EMBL" id="CP136865">
    <property type="protein sequence ID" value="WOJ98461.1"/>
    <property type="molecule type" value="Genomic_DNA"/>
</dbReference>
<evidence type="ECO:0000313" key="7">
    <source>
        <dbReference type="Proteomes" id="UP001626549"/>
    </source>
</evidence>
<evidence type="ECO:0000256" key="2">
    <source>
        <dbReference type="ARBA" id="ARBA00022737"/>
    </source>
</evidence>
<keyword evidence="4" id="KW-1133">Transmembrane helix</keyword>
<keyword evidence="4" id="KW-1003">Cell membrane</keyword>
<dbReference type="PANTHER" id="PTHR45586:SF1">
    <property type="entry name" value="LIPOPOLYSACCHARIDE ASSEMBLY PROTEIN B"/>
    <property type="match status" value="1"/>
</dbReference>
<keyword evidence="4" id="KW-0997">Cell inner membrane</keyword>
<dbReference type="InterPro" id="IPR011990">
    <property type="entry name" value="TPR-like_helical_dom_sf"/>
</dbReference>
<keyword evidence="4" id="KW-0408">Iron</keyword>
<dbReference type="InterPro" id="IPR019734">
    <property type="entry name" value="TPR_rpt"/>
</dbReference>
<keyword evidence="1 4" id="KW-0479">Metal-binding</keyword>
<dbReference type="InterPro" id="IPR030865">
    <property type="entry name" value="LapB"/>
</dbReference>
<evidence type="ECO:0000313" key="6">
    <source>
        <dbReference type="EMBL" id="WOJ98461.1"/>
    </source>
</evidence>
<comment type="subcellular location">
    <subcellularLocation>
        <location evidence="4">Cell inner membrane</location>
        <topology evidence="4">Single-pass membrane protein</topology>
        <orientation evidence="4">Cytoplasmic side</orientation>
    </subcellularLocation>
</comment>
<dbReference type="PANTHER" id="PTHR45586">
    <property type="entry name" value="TPR REPEAT-CONTAINING PROTEIN PA4667"/>
    <property type="match status" value="1"/>
</dbReference>
<name>A0ABZ0IK74_9GAMM</name>
<dbReference type="SUPFAM" id="SSF48452">
    <property type="entry name" value="TPR-like"/>
    <property type="match status" value="1"/>
</dbReference>
<keyword evidence="2 4" id="KW-0677">Repeat</keyword>
<keyword evidence="4" id="KW-0472">Membrane</keyword>
<feature type="domain" description="LapB rubredoxin metal binding" evidence="5">
    <location>
        <begin position="368"/>
        <end position="394"/>
    </location>
</feature>
<gene>
    <name evidence="4 6" type="primary">lapB</name>
    <name evidence="6" type="ORF">R0137_07790</name>
</gene>
<dbReference type="Pfam" id="PF13176">
    <property type="entry name" value="TPR_7"/>
    <property type="match status" value="1"/>
</dbReference>
<keyword evidence="4" id="KW-0812">Transmembrane</keyword>